<organism evidence="1">
    <name type="scientific">Anguilla anguilla</name>
    <name type="common">European freshwater eel</name>
    <name type="synonym">Muraena anguilla</name>
    <dbReference type="NCBI Taxonomy" id="7936"/>
    <lineage>
        <taxon>Eukaryota</taxon>
        <taxon>Metazoa</taxon>
        <taxon>Chordata</taxon>
        <taxon>Craniata</taxon>
        <taxon>Vertebrata</taxon>
        <taxon>Euteleostomi</taxon>
        <taxon>Actinopterygii</taxon>
        <taxon>Neopterygii</taxon>
        <taxon>Teleostei</taxon>
        <taxon>Anguilliformes</taxon>
        <taxon>Anguillidae</taxon>
        <taxon>Anguilla</taxon>
    </lineage>
</organism>
<accession>A0A0E9XGY5</accession>
<reference evidence="1" key="2">
    <citation type="journal article" date="2015" name="Fish Shellfish Immunol.">
        <title>Early steps in the European eel (Anguilla anguilla)-Vibrio vulnificus interaction in the gills: Role of the RtxA13 toxin.</title>
        <authorList>
            <person name="Callol A."/>
            <person name="Pajuelo D."/>
            <person name="Ebbesson L."/>
            <person name="Teles M."/>
            <person name="MacKenzie S."/>
            <person name="Amaro C."/>
        </authorList>
    </citation>
    <scope>NUCLEOTIDE SEQUENCE</scope>
</reference>
<dbReference type="AlphaFoldDB" id="A0A0E9XGY5"/>
<proteinExistence type="predicted"/>
<dbReference type="EMBL" id="GBXM01006673">
    <property type="protein sequence ID" value="JAI01905.1"/>
    <property type="molecule type" value="Transcribed_RNA"/>
</dbReference>
<reference evidence="1" key="1">
    <citation type="submission" date="2014-11" db="EMBL/GenBank/DDBJ databases">
        <authorList>
            <person name="Amaro Gonzalez C."/>
        </authorList>
    </citation>
    <scope>NUCLEOTIDE SEQUENCE</scope>
</reference>
<sequence length="16" mass="1861">MSVLFYTGGLHYINVF</sequence>
<name>A0A0E9XGY5_ANGAN</name>
<evidence type="ECO:0000313" key="1">
    <source>
        <dbReference type="EMBL" id="JAI01905.1"/>
    </source>
</evidence>
<protein>
    <submittedName>
        <fullName evidence="1">Uncharacterized protein</fullName>
    </submittedName>
</protein>